<dbReference type="RefSeq" id="WP_202104518.1">
    <property type="nucleotide sequence ID" value="NZ_JAERTY010000011.1"/>
</dbReference>
<accession>A0ABS1R8D3</accession>
<gene>
    <name evidence="2" type="ORF">JKG61_18825</name>
</gene>
<evidence type="ECO:0000313" key="3">
    <source>
        <dbReference type="Proteomes" id="UP000625283"/>
    </source>
</evidence>
<evidence type="ECO:0000256" key="1">
    <source>
        <dbReference type="SAM" id="MobiDB-lite"/>
    </source>
</evidence>
<dbReference type="EMBL" id="JAERTY010000011">
    <property type="protein sequence ID" value="MBL1410819.1"/>
    <property type="molecule type" value="Genomic_DNA"/>
</dbReference>
<evidence type="ECO:0000313" key="2">
    <source>
        <dbReference type="EMBL" id="MBL1410819.1"/>
    </source>
</evidence>
<name>A0ABS1R8D3_9SPHI</name>
<comment type="caution">
    <text evidence="2">The sequence shown here is derived from an EMBL/GenBank/DDBJ whole genome shotgun (WGS) entry which is preliminary data.</text>
</comment>
<feature type="region of interest" description="Disordered" evidence="1">
    <location>
        <begin position="69"/>
        <end position="91"/>
    </location>
</feature>
<organism evidence="2 3">
    <name type="scientific">Sphingobacterium faecale</name>
    <dbReference type="NCBI Taxonomy" id="2803775"/>
    <lineage>
        <taxon>Bacteria</taxon>
        <taxon>Pseudomonadati</taxon>
        <taxon>Bacteroidota</taxon>
        <taxon>Sphingobacteriia</taxon>
        <taxon>Sphingobacteriales</taxon>
        <taxon>Sphingobacteriaceae</taxon>
        <taxon>Sphingobacterium</taxon>
    </lineage>
</organism>
<protein>
    <submittedName>
        <fullName evidence="2">Uncharacterized protein</fullName>
    </submittedName>
</protein>
<proteinExistence type="predicted"/>
<keyword evidence="3" id="KW-1185">Reference proteome</keyword>
<sequence>MSILTAAVLVVGAAAMVSFTVKEKSEEPATAWFYLDESGNPDETEGAQTEGSLLCEQVPSKICAAKYHVDSENPNQPIAPTGEVKTGERKR</sequence>
<dbReference type="Proteomes" id="UP000625283">
    <property type="component" value="Unassembled WGS sequence"/>
</dbReference>
<reference evidence="2 3" key="1">
    <citation type="submission" date="2021-01" db="EMBL/GenBank/DDBJ databases">
        <title>C459-1 draft genome sequence.</title>
        <authorList>
            <person name="Zhang X.-F."/>
        </authorList>
    </citation>
    <scope>NUCLEOTIDE SEQUENCE [LARGE SCALE GENOMIC DNA]</scope>
    <source>
        <strain evidence="3">C459-1</strain>
    </source>
</reference>